<keyword evidence="9" id="KW-1185">Reference proteome</keyword>
<dbReference type="SUPFAM" id="SSF51679">
    <property type="entry name" value="Bacterial luciferase-like"/>
    <property type="match status" value="1"/>
</dbReference>
<name>A0A316UBB8_9BASI</name>
<evidence type="ECO:0000256" key="4">
    <source>
        <dbReference type="ARBA" id="ARBA00023033"/>
    </source>
</evidence>
<evidence type="ECO:0000313" key="9">
    <source>
        <dbReference type="Proteomes" id="UP000245942"/>
    </source>
</evidence>
<dbReference type="GO" id="GO:0016705">
    <property type="term" value="F:oxidoreductase activity, acting on paired donors, with incorporation or reduction of molecular oxygen"/>
    <property type="evidence" value="ECO:0007669"/>
    <property type="project" value="InterPro"/>
</dbReference>
<dbReference type="GO" id="GO:0004497">
    <property type="term" value="F:monooxygenase activity"/>
    <property type="evidence" value="ECO:0007669"/>
    <property type="project" value="UniProtKB-KW"/>
</dbReference>
<dbReference type="Proteomes" id="UP000245942">
    <property type="component" value="Unassembled WGS sequence"/>
</dbReference>
<keyword evidence="2" id="KW-0288">FMN</keyword>
<comment type="similarity">
    <text evidence="5">Belongs to the NtaA/SnaA/DszA monooxygenase family.</text>
</comment>
<dbReference type="InterPro" id="IPR011251">
    <property type="entry name" value="Luciferase-like_dom"/>
</dbReference>
<dbReference type="GeneID" id="37013781"/>
<feature type="region of interest" description="Disordered" evidence="6">
    <location>
        <begin position="450"/>
        <end position="476"/>
    </location>
</feature>
<dbReference type="Gene3D" id="3.20.20.30">
    <property type="entry name" value="Luciferase-like domain"/>
    <property type="match status" value="1"/>
</dbReference>
<organism evidence="8 9">
    <name type="scientific">Pseudomicrostroma glucosiphilum</name>
    <dbReference type="NCBI Taxonomy" id="1684307"/>
    <lineage>
        <taxon>Eukaryota</taxon>
        <taxon>Fungi</taxon>
        <taxon>Dikarya</taxon>
        <taxon>Basidiomycota</taxon>
        <taxon>Ustilaginomycotina</taxon>
        <taxon>Exobasidiomycetes</taxon>
        <taxon>Microstromatales</taxon>
        <taxon>Microstromatales incertae sedis</taxon>
        <taxon>Pseudomicrostroma</taxon>
    </lineage>
</organism>
<keyword evidence="3" id="KW-0560">Oxidoreductase</keyword>
<keyword evidence="4" id="KW-0503">Monooxygenase</keyword>
<evidence type="ECO:0000259" key="7">
    <source>
        <dbReference type="Pfam" id="PF00296"/>
    </source>
</evidence>
<feature type="compositionally biased region" description="Basic and acidic residues" evidence="6">
    <location>
        <begin position="455"/>
        <end position="466"/>
    </location>
</feature>
<dbReference type="RefSeq" id="XP_025348853.1">
    <property type="nucleotide sequence ID" value="XM_025492047.1"/>
</dbReference>
<dbReference type="OrthoDB" id="5561043at2759"/>
<evidence type="ECO:0000256" key="3">
    <source>
        <dbReference type="ARBA" id="ARBA00023002"/>
    </source>
</evidence>
<proteinExistence type="inferred from homology"/>
<feature type="compositionally biased region" description="Basic and acidic residues" evidence="6">
    <location>
        <begin position="518"/>
        <end position="539"/>
    </location>
</feature>
<sequence>MPSTTDSSSNNSNRYLLYAFAMGCSGHQSPGLFSHPQDKSHHYNRLTFWTDLARLLEKGKFDGLFQADVLGIYDRYGGTGEAAVRSGAQVPLIDPSLTVPAMASVTRHLSFGITATTSYEHPYTLARRFSTLDHLTNGRVGWNVVTGYLDSAARQYGARNQELHARRYEVADEYMDVVYKLWEGSWAEDAVKVDAERKVFTDPERVKEINHEGENYQVPGPHICEPSLQRTPVIFQAGSSGPGLAFAGKHAEVVFIAAHNVQVAKGRVQAARQAAADAGRDPKSLKVLALLCPVVGRTDAEAREKYDDYLAHGSEEGALALFGGWTGLDLSGYADDEELRTAGGAAAANSNAIKSAIEGFAQQDPGVQKWTKSAVANLIKVGGLGPTIVGSPETVADELQAWVDEAGVDGFNLAYAIAPGTFVDFIELVVPVLQARGKVWADYPATKEGGWEGWPEQKVRPEEGEGRQPPAGFGSDEILGLTTREKIYGVGQRHLRDDHYARRFTWAKGVKDQPAAVRENRAAGKENGTKKNGSDHDAEATNGSAAKKRKV</sequence>
<evidence type="ECO:0000256" key="5">
    <source>
        <dbReference type="ARBA" id="ARBA00033748"/>
    </source>
</evidence>
<keyword evidence="1" id="KW-0285">Flavoprotein</keyword>
<dbReference type="STRING" id="1684307.A0A316UBB8"/>
<dbReference type="InterPro" id="IPR051260">
    <property type="entry name" value="Diverse_substr_monoxygenases"/>
</dbReference>
<accession>A0A316UBB8</accession>
<reference evidence="8 9" key="1">
    <citation type="journal article" date="2018" name="Mol. Biol. Evol.">
        <title>Broad Genomic Sampling Reveals a Smut Pathogenic Ancestry of the Fungal Clade Ustilaginomycotina.</title>
        <authorList>
            <person name="Kijpornyongpan T."/>
            <person name="Mondo S.J."/>
            <person name="Barry K."/>
            <person name="Sandor L."/>
            <person name="Lee J."/>
            <person name="Lipzen A."/>
            <person name="Pangilinan J."/>
            <person name="LaButti K."/>
            <person name="Hainaut M."/>
            <person name="Henrissat B."/>
            <person name="Grigoriev I.V."/>
            <person name="Spatafora J.W."/>
            <person name="Aime M.C."/>
        </authorList>
    </citation>
    <scope>NUCLEOTIDE SEQUENCE [LARGE SCALE GENOMIC DNA]</scope>
    <source>
        <strain evidence="8 9">MCA 4718</strain>
    </source>
</reference>
<evidence type="ECO:0000256" key="1">
    <source>
        <dbReference type="ARBA" id="ARBA00022630"/>
    </source>
</evidence>
<dbReference type="PANTHER" id="PTHR30011:SF16">
    <property type="entry name" value="C2H2 FINGER DOMAIN TRANSCRIPTION FACTOR (EUROFUNG)-RELATED"/>
    <property type="match status" value="1"/>
</dbReference>
<dbReference type="PANTHER" id="PTHR30011">
    <property type="entry name" value="ALKANESULFONATE MONOOXYGENASE-RELATED"/>
    <property type="match status" value="1"/>
</dbReference>
<evidence type="ECO:0000313" key="8">
    <source>
        <dbReference type="EMBL" id="PWN21693.1"/>
    </source>
</evidence>
<dbReference type="Pfam" id="PF00296">
    <property type="entry name" value="Bac_luciferase"/>
    <property type="match status" value="1"/>
</dbReference>
<dbReference type="AlphaFoldDB" id="A0A316UBB8"/>
<feature type="region of interest" description="Disordered" evidence="6">
    <location>
        <begin position="511"/>
        <end position="551"/>
    </location>
</feature>
<dbReference type="NCBIfam" id="TIGR03860">
    <property type="entry name" value="FMN_nitrolo"/>
    <property type="match status" value="1"/>
</dbReference>
<evidence type="ECO:0000256" key="2">
    <source>
        <dbReference type="ARBA" id="ARBA00022643"/>
    </source>
</evidence>
<feature type="domain" description="Luciferase-like" evidence="7">
    <location>
        <begin position="35"/>
        <end position="409"/>
    </location>
</feature>
<dbReference type="InterPro" id="IPR036661">
    <property type="entry name" value="Luciferase-like_sf"/>
</dbReference>
<gene>
    <name evidence="8" type="ORF">BCV69DRAFT_281628</name>
</gene>
<dbReference type="InterPro" id="IPR016215">
    <property type="entry name" value="NTA_MOA"/>
</dbReference>
<protein>
    <submittedName>
        <fullName evidence="8">Bacterial luciferase-like protein</fullName>
    </submittedName>
</protein>
<evidence type="ECO:0000256" key="6">
    <source>
        <dbReference type="SAM" id="MobiDB-lite"/>
    </source>
</evidence>
<dbReference type="EMBL" id="KZ819324">
    <property type="protein sequence ID" value="PWN21693.1"/>
    <property type="molecule type" value="Genomic_DNA"/>
</dbReference>